<dbReference type="Proteomes" id="UP000248553">
    <property type="component" value="Unassembled WGS sequence"/>
</dbReference>
<sequence>MLLLALLTGACTKERIKLVAEPAPARSWTLDSSLTSYNRLLLTSARQNDSTLVVASNTALWYVKPRRLNRGLNGAFLNGLPTYGYLVPPTITPTVGVLLQDYNLLAVFLTASPVSNIARFTFRPTYSTDPATNKAFPLPQLGNSGYPVVDGRYVLAPTEGTSAWQQCSLLRVGPIAGFRPGESLELKSTRPLVLRPAPAGTGFVQAGYFAAAYHHKFFVSLGGQFFRVDTTGSVKAFGHGPAPGVNGFVTQMFTLQNRLCALSGTTLVVSDDQGETWAPLRSLAGTDYALLTFHNVGAALYATFQAQLWRVRFRNNDLVFTELDNDGLATNQITSVNTCGRYAFVTTLAGFYYRDTASFHTPKGGQ</sequence>
<organism evidence="1 2">
    <name type="scientific">Hymenobacter edaphi</name>
    <dbReference type="NCBI Taxonomy" id="2211146"/>
    <lineage>
        <taxon>Bacteria</taxon>
        <taxon>Pseudomonadati</taxon>
        <taxon>Bacteroidota</taxon>
        <taxon>Cytophagia</taxon>
        <taxon>Cytophagales</taxon>
        <taxon>Hymenobacteraceae</taxon>
        <taxon>Hymenobacter</taxon>
    </lineage>
</organism>
<dbReference type="AlphaFoldDB" id="A0A328BSF7"/>
<accession>A0A328BSF7</accession>
<comment type="caution">
    <text evidence="1">The sequence shown here is derived from an EMBL/GenBank/DDBJ whole genome shotgun (WGS) entry which is preliminary data.</text>
</comment>
<evidence type="ECO:0000313" key="1">
    <source>
        <dbReference type="EMBL" id="RAK69501.1"/>
    </source>
</evidence>
<evidence type="ECO:0008006" key="3">
    <source>
        <dbReference type="Google" id="ProtNLM"/>
    </source>
</evidence>
<keyword evidence="2" id="KW-1185">Reference proteome</keyword>
<evidence type="ECO:0000313" key="2">
    <source>
        <dbReference type="Proteomes" id="UP000248553"/>
    </source>
</evidence>
<proteinExistence type="predicted"/>
<protein>
    <recommendedName>
        <fullName evidence="3">Exo-alpha-sialidase</fullName>
    </recommendedName>
</protein>
<name>A0A328BSF7_9BACT</name>
<reference evidence="2" key="1">
    <citation type="submission" date="2018-05" db="EMBL/GenBank/DDBJ databases">
        <authorList>
            <person name="Nie L."/>
        </authorList>
    </citation>
    <scope>NUCLEOTIDE SEQUENCE [LARGE SCALE GENOMIC DNA]</scope>
    <source>
        <strain evidence="2">NL</strain>
    </source>
</reference>
<gene>
    <name evidence="1" type="ORF">DLM85_01160</name>
</gene>
<dbReference type="EMBL" id="QHKM01000001">
    <property type="protein sequence ID" value="RAK69501.1"/>
    <property type="molecule type" value="Genomic_DNA"/>
</dbReference>